<dbReference type="OrthoDB" id="6631093at2"/>
<dbReference type="InterPro" id="IPR019908">
    <property type="entry name" value="Toxin_RalR"/>
</dbReference>
<dbReference type="KEGG" id="dic:Dpoa569_0001274"/>
<evidence type="ECO:0000313" key="2">
    <source>
        <dbReference type="Proteomes" id="UP000320591"/>
    </source>
</evidence>
<dbReference type="NCBIfam" id="TIGR03655">
    <property type="entry name" value="anti_R_Lar"/>
    <property type="match status" value="1"/>
</dbReference>
<name>A0A5B8HJX9_9GAMM</name>
<dbReference type="EMBL" id="CP042220">
    <property type="protein sequence ID" value="QDX29499.1"/>
    <property type="molecule type" value="Genomic_DNA"/>
</dbReference>
<dbReference type="AlphaFoldDB" id="A0A5B8HJX9"/>
<accession>A0A5B8HJX9</accession>
<dbReference type="STRING" id="568768.GCA_000406125_02583"/>
<organism evidence="1 2">
    <name type="scientific">Dickeya poaceiphila</name>
    <dbReference type="NCBI Taxonomy" id="568768"/>
    <lineage>
        <taxon>Bacteria</taxon>
        <taxon>Pseudomonadati</taxon>
        <taxon>Pseudomonadota</taxon>
        <taxon>Gammaproteobacteria</taxon>
        <taxon>Enterobacterales</taxon>
        <taxon>Pectobacteriaceae</taxon>
        <taxon>Dickeya</taxon>
    </lineage>
</organism>
<dbReference type="Proteomes" id="UP000320591">
    <property type="component" value="Chromosome"/>
</dbReference>
<protein>
    <submittedName>
        <fullName evidence="1">Restriction alleviation protein, Lar family</fullName>
    </submittedName>
</protein>
<evidence type="ECO:0000313" key="1">
    <source>
        <dbReference type="EMBL" id="QDX29499.1"/>
    </source>
</evidence>
<sequence>MAALLKVPRIQTRRWNVNIASLESELITEKINMKDKDIQSRIDAAVELLKQAAPQMLAVKGPDGALVGPLKATEQLSAAEPVNKRDEFPAILPCDVELKPGLRIGKGCPISTLHLALKRRAEYLAMREYIKPAEHEAGVAAMRNFIRDCAPTTGKPLKDLEPDEIVELFGRKFRVDCRHDYHGRGETRFDFRRAEDGLSPICVTIGIDNDLGLVVSNHPGLPDGWKIVPVEPTEAMLLVLGMSGSLESMIARYHKMLAAAPLPDHSAKKVGADQFPDFTKMGNGLLPCPFCGSGDVEAFAQDKDDCPNMSAIVRCHNCNAQSAQMVGKNKISMASNSWNRRASEVNRGK</sequence>
<dbReference type="Pfam" id="PF14354">
    <property type="entry name" value="Lar_restr_allev"/>
    <property type="match status" value="1"/>
</dbReference>
<gene>
    <name evidence="1" type="ORF">Dpoa569_0001274</name>
</gene>
<reference evidence="1 2" key="1">
    <citation type="journal article" date="2019" name="Environ. Microbiol.">
        <title>The phytopathogenic nature of Dickeya aquatica 174/2 and the dynamic early evolution of Dickeya pathogenicity.</title>
        <authorList>
            <person name="Duprey A."/>
            <person name="Taib N."/>
            <person name="Leonard S."/>
            <person name="Garin T."/>
            <person name="Flandrois J.P."/>
            <person name="Nasser W."/>
            <person name="Brochier-Armanet C."/>
            <person name="Reverchon S."/>
        </authorList>
    </citation>
    <scope>NUCLEOTIDE SEQUENCE [LARGE SCALE GENOMIC DNA]</scope>
    <source>
        <strain evidence="1 2">NCPPB 569</strain>
    </source>
</reference>
<proteinExistence type="predicted"/>
<keyword evidence="2" id="KW-1185">Reference proteome</keyword>